<keyword evidence="11" id="KW-0479">Metal-binding</keyword>
<dbReference type="InterPro" id="IPR002496">
    <property type="entry name" value="PRib_AMP_CycHydrolase_dom"/>
</dbReference>
<dbReference type="FunFam" id="3.10.20.810:FF:000001">
    <property type="entry name" value="Histidine biosynthesis bifunctional protein HisIE"/>
    <property type="match status" value="1"/>
</dbReference>
<comment type="pathway">
    <text evidence="4">Amino-acid biosynthesis; L-histidine biosynthesis; L-histidine from 5-phospho-alpha-D-ribose 1-diphosphate: step 2/9.</text>
</comment>
<dbReference type="GO" id="GO:0005737">
    <property type="term" value="C:cytoplasm"/>
    <property type="evidence" value="ECO:0007669"/>
    <property type="project" value="UniProtKB-SubCell"/>
</dbReference>
<comment type="function">
    <text evidence="11">Catalyzes the hydrolysis of the adenine ring of phosphoribosyl-AMP.</text>
</comment>
<comment type="catalytic activity">
    <reaction evidence="2">
        <text>1-(5-phospho-beta-D-ribosyl)-ATP + H2O = 1-(5-phospho-beta-D-ribosyl)-5'-AMP + diphosphate + H(+)</text>
        <dbReference type="Rhea" id="RHEA:22828"/>
        <dbReference type="ChEBI" id="CHEBI:15377"/>
        <dbReference type="ChEBI" id="CHEBI:15378"/>
        <dbReference type="ChEBI" id="CHEBI:33019"/>
        <dbReference type="ChEBI" id="CHEBI:59457"/>
        <dbReference type="ChEBI" id="CHEBI:73183"/>
        <dbReference type="EC" id="3.6.1.31"/>
    </reaction>
</comment>
<name>A0A851GH82_9BACT</name>
<accession>A0A851GH82</accession>
<evidence type="ECO:0000256" key="6">
    <source>
        <dbReference type="ARBA" id="ARBA00008299"/>
    </source>
</evidence>
<dbReference type="HAMAP" id="MF_01021">
    <property type="entry name" value="HisI"/>
    <property type="match status" value="1"/>
</dbReference>
<dbReference type="RefSeq" id="WP_178933978.1">
    <property type="nucleotide sequence ID" value="NZ_JACBAZ010000008.1"/>
</dbReference>
<keyword evidence="11" id="KW-0862">Zinc</keyword>
<dbReference type="UniPathway" id="UPA00031">
    <property type="reaction ID" value="UER00008"/>
</dbReference>
<reference evidence="13 14" key="1">
    <citation type="submission" date="2020-07" db="EMBL/GenBank/DDBJ databases">
        <title>Roseicoccus Jingziensis gen. nov., sp. nov., isolated from coastal seawater.</title>
        <authorList>
            <person name="Feng X."/>
        </authorList>
    </citation>
    <scope>NUCLEOTIDE SEQUENCE [LARGE SCALE GENOMIC DNA]</scope>
    <source>
        <strain evidence="13 14">N1E253</strain>
    </source>
</reference>
<evidence type="ECO:0000256" key="7">
    <source>
        <dbReference type="ARBA" id="ARBA00022490"/>
    </source>
</evidence>
<dbReference type="SUPFAM" id="SSF141734">
    <property type="entry name" value="HisI-like"/>
    <property type="match status" value="1"/>
</dbReference>
<organism evidence="13 14">
    <name type="scientific">Oceaniferula marina</name>
    <dbReference type="NCBI Taxonomy" id="2748318"/>
    <lineage>
        <taxon>Bacteria</taxon>
        <taxon>Pseudomonadati</taxon>
        <taxon>Verrucomicrobiota</taxon>
        <taxon>Verrucomicrobiia</taxon>
        <taxon>Verrucomicrobiales</taxon>
        <taxon>Verrucomicrobiaceae</taxon>
        <taxon>Oceaniferula</taxon>
    </lineage>
</organism>
<comment type="pathway">
    <text evidence="3 11">Amino-acid biosynthesis; L-histidine biosynthesis; L-histidine from 5-phospho-alpha-D-ribose 1-diphosphate: step 3/9.</text>
</comment>
<dbReference type="GO" id="GO:0000105">
    <property type="term" value="P:L-histidine biosynthetic process"/>
    <property type="evidence" value="ECO:0007669"/>
    <property type="project" value="UniProtKB-UniRule"/>
</dbReference>
<evidence type="ECO:0000256" key="10">
    <source>
        <dbReference type="ARBA" id="ARBA00023102"/>
    </source>
</evidence>
<comment type="similarity">
    <text evidence="11">Belongs to the PRA-CH family.</text>
</comment>
<dbReference type="GO" id="GO:0000287">
    <property type="term" value="F:magnesium ion binding"/>
    <property type="evidence" value="ECO:0007669"/>
    <property type="project" value="UniProtKB-UniRule"/>
</dbReference>
<dbReference type="Gene3D" id="3.10.20.810">
    <property type="entry name" value="Phosphoribosyl-AMP cyclohydrolase"/>
    <property type="match status" value="1"/>
</dbReference>
<feature type="binding site" evidence="11">
    <location>
        <position position="97"/>
    </location>
    <ligand>
        <name>Zn(2+)</name>
        <dbReference type="ChEBI" id="CHEBI:29105"/>
        <note>ligand shared between dimeric partners</note>
    </ligand>
</feature>
<feature type="binding site" evidence="11">
    <location>
        <position position="96"/>
    </location>
    <ligand>
        <name>Mg(2+)</name>
        <dbReference type="ChEBI" id="CHEBI:18420"/>
    </ligand>
</feature>
<protein>
    <recommendedName>
        <fullName evidence="11">Phosphoribosyl-AMP cyclohydrolase</fullName>
        <shortName evidence="11">PRA-CH</shortName>
        <ecNumber evidence="11">3.5.4.19</ecNumber>
    </recommendedName>
</protein>
<gene>
    <name evidence="11 13" type="primary">hisI</name>
    <name evidence="13" type="ORF">HW115_16115</name>
</gene>
<keyword evidence="14" id="KW-1185">Reference proteome</keyword>
<dbReference type="Proteomes" id="UP000557872">
    <property type="component" value="Unassembled WGS sequence"/>
</dbReference>
<keyword evidence="9 11" id="KW-0378">Hydrolase</keyword>
<evidence type="ECO:0000256" key="3">
    <source>
        <dbReference type="ARBA" id="ARBA00005169"/>
    </source>
</evidence>
<dbReference type="GO" id="GO:0008270">
    <property type="term" value="F:zinc ion binding"/>
    <property type="evidence" value="ECO:0007669"/>
    <property type="project" value="UniProtKB-UniRule"/>
</dbReference>
<dbReference type="InterPro" id="IPR038019">
    <property type="entry name" value="PRib_AMP_CycHydrolase_sf"/>
</dbReference>
<evidence type="ECO:0000256" key="4">
    <source>
        <dbReference type="ARBA" id="ARBA00005204"/>
    </source>
</evidence>
<comment type="subunit">
    <text evidence="11">Homodimer.</text>
</comment>
<keyword evidence="8 11" id="KW-0028">Amino-acid biosynthesis</keyword>
<evidence type="ECO:0000313" key="13">
    <source>
        <dbReference type="EMBL" id="NWK57148.1"/>
    </source>
</evidence>
<dbReference type="Pfam" id="PF01502">
    <property type="entry name" value="PRA-CH"/>
    <property type="match status" value="1"/>
</dbReference>
<keyword evidence="11" id="KW-0460">Magnesium</keyword>
<dbReference type="NCBIfam" id="NF000768">
    <property type="entry name" value="PRK00051.1"/>
    <property type="match status" value="1"/>
</dbReference>
<dbReference type="EMBL" id="JACBAZ010000008">
    <property type="protein sequence ID" value="NWK57148.1"/>
    <property type="molecule type" value="Genomic_DNA"/>
</dbReference>
<proteinExistence type="inferred from homology"/>
<feature type="binding site" evidence="11">
    <location>
        <position position="114"/>
    </location>
    <ligand>
        <name>Zn(2+)</name>
        <dbReference type="ChEBI" id="CHEBI:29105"/>
        <note>ligand shared between dimeric partners</note>
    </ligand>
</feature>
<dbReference type="EC" id="3.5.4.19" evidence="11"/>
<comment type="cofactor">
    <cofactor evidence="11">
        <name>Mg(2+)</name>
        <dbReference type="ChEBI" id="CHEBI:18420"/>
    </cofactor>
    <text evidence="11">Binds 1 Mg(2+) ion per subunit.</text>
</comment>
<sequence>METPSSTISFGPRDDKKALEENPVFAPKFDADGLIPAMAIDAATKEPLMLAYMNEESLKMTLDLGEAVYYSRSRQEIWHKGATSGHVQKIHEIRTDCDQDALILYVEQLGAGACHTGRSTCFYRKVATAKGSDPVALGFTETDLSFDPNAVYGKKS</sequence>
<dbReference type="InterPro" id="IPR026660">
    <property type="entry name" value="PRA-CH"/>
</dbReference>
<evidence type="ECO:0000256" key="9">
    <source>
        <dbReference type="ARBA" id="ARBA00022801"/>
    </source>
</evidence>
<dbReference type="PANTHER" id="PTHR42945">
    <property type="entry name" value="HISTIDINE BIOSYNTHESIS BIFUNCTIONAL PROTEIN"/>
    <property type="match status" value="1"/>
</dbReference>
<comment type="catalytic activity">
    <reaction evidence="1 11">
        <text>1-(5-phospho-beta-D-ribosyl)-5'-AMP + H2O = 1-(5-phospho-beta-D-ribosyl)-5-[(5-phospho-beta-D-ribosylamino)methylideneamino]imidazole-4-carboxamide</text>
        <dbReference type="Rhea" id="RHEA:20049"/>
        <dbReference type="ChEBI" id="CHEBI:15377"/>
        <dbReference type="ChEBI" id="CHEBI:58435"/>
        <dbReference type="ChEBI" id="CHEBI:59457"/>
        <dbReference type="EC" id="3.5.4.19"/>
    </reaction>
</comment>
<comment type="similarity">
    <text evidence="5">In the C-terminal section; belongs to the PRA-PH family.</text>
</comment>
<evidence type="ECO:0000256" key="11">
    <source>
        <dbReference type="HAMAP-Rule" id="MF_01021"/>
    </source>
</evidence>
<dbReference type="PANTHER" id="PTHR42945:SF1">
    <property type="entry name" value="HISTIDINE BIOSYNTHESIS BIFUNCTIONAL PROTEIN HIS7"/>
    <property type="match status" value="1"/>
</dbReference>
<dbReference type="GO" id="GO:0004635">
    <property type="term" value="F:phosphoribosyl-AMP cyclohydrolase activity"/>
    <property type="evidence" value="ECO:0007669"/>
    <property type="project" value="UniProtKB-UniRule"/>
</dbReference>
<keyword evidence="10 11" id="KW-0368">Histidine biosynthesis</keyword>
<keyword evidence="7 11" id="KW-0963">Cytoplasm</keyword>
<comment type="cofactor">
    <cofactor evidence="11">
        <name>Zn(2+)</name>
        <dbReference type="ChEBI" id="CHEBI:29105"/>
    </cofactor>
    <text evidence="11">Binds 1 zinc ion per subunit.</text>
</comment>
<feature type="binding site" evidence="11">
    <location>
        <position position="121"/>
    </location>
    <ligand>
        <name>Zn(2+)</name>
        <dbReference type="ChEBI" id="CHEBI:29105"/>
        <note>ligand shared between dimeric partners</note>
    </ligand>
</feature>
<evidence type="ECO:0000313" key="14">
    <source>
        <dbReference type="Proteomes" id="UP000557872"/>
    </source>
</evidence>
<feature type="domain" description="Phosphoribosyl-AMP cyclohydrolase" evidence="12">
    <location>
        <begin position="49"/>
        <end position="123"/>
    </location>
</feature>
<evidence type="ECO:0000256" key="5">
    <source>
        <dbReference type="ARBA" id="ARBA00007731"/>
    </source>
</evidence>
<dbReference type="GO" id="GO:0004636">
    <property type="term" value="F:phosphoribosyl-ATP diphosphatase activity"/>
    <property type="evidence" value="ECO:0007669"/>
    <property type="project" value="UniProtKB-EC"/>
</dbReference>
<evidence type="ECO:0000256" key="1">
    <source>
        <dbReference type="ARBA" id="ARBA00000024"/>
    </source>
</evidence>
<evidence type="ECO:0000256" key="2">
    <source>
        <dbReference type="ARBA" id="ARBA00001460"/>
    </source>
</evidence>
<comment type="caution">
    <text evidence="13">The sequence shown here is derived from an EMBL/GenBank/DDBJ whole genome shotgun (WGS) entry which is preliminary data.</text>
</comment>
<dbReference type="AlphaFoldDB" id="A0A851GH82"/>
<comment type="subcellular location">
    <subcellularLocation>
        <location evidence="11">Cytoplasm</location>
    </subcellularLocation>
</comment>
<evidence type="ECO:0000259" key="12">
    <source>
        <dbReference type="Pfam" id="PF01502"/>
    </source>
</evidence>
<comment type="similarity">
    <text evidence="6">In the N-terminal section; belongs to the PRA-CH family.</text>
</comment>
<feature type="binding site" evidence="11">
    <location>
        <position position="100"/>
    </location>
    <ligand>
        <name>Mg(2+)</name>
        <dbReference type="ChEBI" id="CHEBI:18420"/>
    </ligand>
</feature>
<feature type="binding site" evidence="11">
    <location>
        <position position="98"/>
    </location>
    <ligand>
        <name>Mg(2+)</name>
        <dbReference type="ChEBI" id="CHEBI:18420"/>
    </ligand>
</feature>
<evidence type="ECO:0000256" key="8">
    <source>
        <dbReference type="ARBA" id="ARBA00022605"/>
    </source>
</evidence>